<dbReference type="InterPro" id="IPR036755">
    <property type="entry name" value="SRS_dom_sf"/>
</dbReference>
<dbReference type="Proteomes" id="UP000221165">
    <property type="component" value="Unassembled WGS sequence"/>
</dbReference>
<dbReference type="GeneID" id="94426501"/>
<feature type="region of interest" description="Disordered" evidence="1">
    <location>
        <begin position="335"/>
        <end position="355"/>
    </location>
</feature>
<sequence>MMGAVKKWSSFFLLTVAALLLAVAGADMFYSFARVVTGADAAAVAGPGVGPPSGQNLPTKVELDLYRLPLVLPGKEAVPQFPAQPQECAYSSKDGEQTSIRLTLAPGRGASFRCPGETDLVEPASEEQAFRLGSDGSCDTSKSVELFGFSFVSSRPGQGVPHKRISIAGWSLAEERKVCYVCKGKTGGPNAGKTCTVFVSVPPATHLTNVANCNPDTGFGTSFAEFPSDEKSSDLSVTFTCRGDGGGEIGLEPDIASQKARTGDYCGSLVSLNEIAEGASLNKIGSTGYTTTYKLTLKSRPKSPRLFCFRCVPPPGSKVSYCAVAIFAPAAKKNGGDGNKPVPDGKTGREKGEIVDGVVTTTKKPTSGGAPIGFSWSSKLMYITVVFSALSAGAGNWLFIV</sequence>
<comment type="caution">
    <text evidence="4">The sequence shown here is derived from an EMBL/GenBank/DDBJ whole genome shotgun (WGS) entry which is preliminary data.</text>
</comment>
<dbReference type="RefSeq" id="XP_067924734.1">
    <property type="nucleotide sequence ID" value="XM_068063290.1"/>
</dbReference>
<keyword evidence="2" id="KW-0472">Membrane</keyword>
<dbReference type="Gene3D" id="2.60.40.1320">
    <property type="entry name" value="SRS domain"/>
    <property type="match status" value="2"/>
</dbReference>
<feature type="transmembrane region" description="Helical" evidence="2">
    <location>
        <begin position="380"/>
        <end position="400"/>
    </location>
</feature>
<keyword evidence="3" id="KW-0732">Signal</keyword>
<dbReference type="EMBL" id="MIGC01001327">
    <property type="protein sequence ID" value="PHJ23057.1"/>
    <property type="molecule type" value="Genomic_DNA"/>
</dbReference>
<gene>
    <name evidence="4" type="ORF">CSUI_003092</name>
</gene>
<keyword evidence="5" id="KW-1185">Reference proteome</keyword>
<proteinExistence type="predicted"/>
<dbReference type="VEuPathDB" id="ToxoDB:CSUI_003092"/>
<evidence type="ECO:0000313" key="4">
    <source>
        <dbReference type="EMBL" id="PHJ23057.1"/>
    </source>
</evidence>
<protein>
    <submittedName>
        <fullName evidence="4">Sag-related sequence srs17a</fullName>
    </submittedName>
</protein>
<feature type="signal peptide" evidence="3">
    <location>
        <begin position="1"/>
        <end position="26"/>
    </location>
</feature>
<keyword evidence="2" id="KW-0812">Transmembrane</keyword>
<dbReference type="AlphaFoldDB" id="A0A2C6L263"/>
<name>A0A2C6L263_9APIC</name>
<accession>A0A2C6L263</accession>
<evidence type="ECO:0000313" key="5">
    <source>
        <dbReference type="Proteomes" id="UP000221165"/>
    </source>
</evidence>
<reference evidence="4 5" key="1">
    <citation type="journal article" date="2017" name="Int. J. Parasitol.">
        <title>The genome of the protozoan parasite Cystoisospora suis and a reverse vaccinology approach to identify vaccine candidates.</title>
        <authorList>
            <person name="Palmieri N."/>
            <person name="Shrestha A."/>
            <person name="Ruttkowski B."/>
            <person name="Beck T."/>
            <person name="Vogl C."/>
            <person name="Tomley F."/>
            <person name="Blake D.P."/>
            <person name="Joachim A."/>
        </authorList>
    </citation>
    <scope>NUCLEOTIDE SEQUENCE [LARGE SCALE GENOMIC DNA]</scope>
    <source>
        <strain evidence="4 5">Wien I</strain>
    </source>
</reference>
<evidence type="ECO:0000256" key="1">
    <source>
        <dbReference type="SAM" id="MobiDB-lite"/>
    </source>
</evidence>
<organism evidence="4 5">
    <name type="scientific">Cystoisospora suis</name>
    <dbReference type="NCBI Taxonomy" id="483139"/>
    <lineage>
        <taxon>Eukaryota</taxon>
        <taxon>Sar</taxon>
        <taxon>Alveolata</taxon>
        <taxon>Apicomplexa</taxon>
        <taxon>Conoidasida</taxon>
        <taxon>Coccidia</taxon>
        <taxon>Eucoccidiorida</taxon>
        <taxon>Eimeriorina</taxon>
        <taxon>Sarcocystidae</taxon>
        <taxon>Cystoisospora</taxon>
    </lineage>
</organism>
<evidence type="ECO:0000256" key="2">
    <source>
        <dbReference type="SAM" id="Phobius"/>
    </source>
</evidence>
<keyword evidence="2" id="KW-1133">Transmembrane helix</keyword>
<feature type="chain" id="PRO_5012428791" evidence="3">
    <location>
        <begin position="27"/>
        <end position="401"/>
    </location>
</feature>
<evidence type="ECO:0000256" key="3">
    <source>
        <dbReference type="SAM" id="SignalP"/>
    </source>
</evidence>